<keyword evidence="2" id="KW-0472">Membrane</keyword>
<organism evidence="4 5">
    <name type="scientific">Candidatus Berkelbacteria bacterium CG10_big_fil_rev_8_21_14_0_10_41_12</name>
    <dbReference type="NCBI Taxonomy" id="1974513"/>
    <lineage>
        <taxon>Bacteria</taxon>
        <taxon>Candidatus Berkelbacteria</taxon>
    </lineage>
</organism>
<feature type="domain" description="Sulfatase N-terminal" evidence="3">
    <location>
        <begin position="275"/>
        <end position="517"/>
    </location>
</feature>
<dbReference type="InterPro" id="IPR017850">
    <property type="entry name" value="Alkaline_phosphatase_core_sf"/>
</dbReference>
<dbReference type="Pfam" id="PF00884">
    <property type="entry name" value="Sulfatase"/>
    <property type="match status" value="1"/>
</dbReference>
<feature type="region of interest" description="Disordered" evidence="1">
    <location>
        <begin position="503"/>
        <end position="531"/>
    </location>
</feature>
<dbReference type="Gene3D" id="3.40.720.10">
    <property type="entry name" value="Alkaline Phosphatase, subunit A"/>
    <property type="match status" value="1"/>
</dbReference>
<gene>
    <name evidence="4" type="ORF">COT77_01260</name>
</gene>
<feature type="transmembrane region" description="Helical" evidence="2">
    <location>
        <begin position="108"/>
        <end position="126"/>
    </location>
</feature>
<accession>A0A2M6WXF6</accession>
<protein>
    <recommendedName>
        <fullName evidence="3">Sulfatase N-terminal domain-containing protein</fullName>
    </recommendedName>
</protein>
<keyword evidence="2" id="KW-0812">Transmembrane</keyword>
<evidence type="ECO:0000256" key="2">
    <source>
        <dbReference type="SAM" id="Phobius"/>
    </source>
</evidence>
<dbReference type="InterPro" id="IPR000917">
    <property type="entry name" value="Sulfatase_N"/>
</dbReference>
<dbReference type="EMBL" id="PEZV01000009">
    <property type="protein sequence ID" value="PIT97449.1"/>
    <property type="molecule type" value="Genomic_DNA"/>
</dbReference>
<feature type="transmembrane region" description="Helical" evidence="2">
    <location>
        <begin position="185"/>
        <end position="211"/>
    </location>
</feature>
<dbReference type="Proteomes" id="UP000228596">
    <property type="component" value="Unassembled WGS sequence"/>
</dbReference>
<evidence type="ECO:0000313" key="5">
    <source>
        <dbReference type="Proteomes" id="UP000228596"/>
    </source>
</evidence>
<name>A0A2M6WXF6_9BACT</name>
<proteinExistence type="predicted"/>
<reference evidence="5" key="1">
    <citation type="submission" date="2017-09" db="EMBL/GenBank/DDBJ databases">
        <title>Depth-based differentiation of microbial function through sediment-hosted aquifers and enrichment of novel symbionts in the deep terrestrial subsurface.</title>
        <authorList>
            <person name="Probst A.J."/>
            <person name="Ladd B."/>
            <person name="Jarett J.K."/>
            <person name="Geller-Mcgrath D.E."/>
            <person name="Sieber C.M.K."/>
            <person name="Emerson J.B."/>
            <person name="Anantharaman K."/>
            <person name="Thomas B.C."/>
            <person name="Malmstrom R."/>
            <person name="Stieglmeier M."/>
            <person name="Klingl A."/>
            <person name="Woyke T."/>
            <person name="Ryan C.M."/>
            <person name="Banfield J.F."/>
        </authorList>
    </citation>
    <scope>NUCLEOTIDE SEQUENCE [LARGE SCALE GENOMIC DNA]</scope>
</reference>
<keyword evidence="2" id="KW-1133">Transmembrane helix</keyword>
<feature type="transmembrane region" description="Helical" evidence="2">
    <location>
        <begin position="48"/>
        <end position="67"/>
    </location>
</feature>
<comment type="caution">
    <text evidence="4">The sequence shown here is derived from an EMBL/GenBank/DDBJ whole genome shotgun (WGS) entry which is preliminary data.</text>
</comment>
<evidence type="ECO:0000313" key="4">
    <source>
        <dbReference type="EMBL" id="PIT97449.1"/>
    </source>
</evidence>
<evidence type="ECO:0000259" key="3">
    <source>
        <dbReference type="Pfam" id="PF00884"/>
    </source>
</evidence>
<sequence length="621" mass="71393">MPKKTKKKYRKQSKIGIAKEYFLRDVKQLKNAYLAITKFFNRITPKFLQNYLAFWLPLLFLACLPPLTDWVRDRNQVLLSDLLLPLILAFITSTILALIFYRFFTKNRFIALLAAIGVYFVISQRIDTKLQPIWNLFRSSKFISKIIDLLGSFKLFLLALIFFILLYFLLHFIDKVIKSRKWDMAVLFRVAVVTVSVAFIIQLFSVLQIVIIEWPQFFYRPAELASKDVNANPDKKPDIYYIVLDRYTNQNVLKDQLGFDNSDFTTFLEDKGFSINSNAYDNYPNTALSISSTLKANYHSDLAQIFGSASLQTVGPYFNSVYYSPIIKELKRLGYSYYHLGSYYEISNQAPLSDHDYQSGNQLNVLGRAYPLNEFPQKELLKSIYGYTAKKGLKIGNFSIFSFTGLNQRDQSLFDIEKLKEIPDENTGPKFVFAHILVPHNPYFFNADGSFSDNPWVDNVGKPIGEKYVGQVEFINSQMKEVINKIEQKTDNQAVIIIQADEGPYPSQEKMPPDGTAPVDPEMNESDKTQRSREDFQMKYGILAAYHIPQATNEDLSSGGDSVNIFRLVLNTYFGYNLPYLPRCYYGINSKKELLKYVDITEKLTGLANPDCPNDGIFTSQ</sequence>
<feature type="transmembrane region" description="Helical" evidence="2">
    <location>
        <begin position="82"/>
        <end position="101"/>
    </location>
</feature>
<dbReference type="SUPFAM" id="SSF53649">
    <property type="entry name" value="Alkaline phosphatase-like"/>
    <property type="match status" value="1"/>
</dbReference>
<evidence type="ECO:0000256" key="1">
    <source>
        <dbReference type="SAM" id="MobiDB-lite"/>
    </source>
</evidence>
<dbReference type="AlphaFoldDB" id="A0A2M6WXF6"/>
<feature type="transmembrane region" description="Helical" evidence="2">
    <location>
        <begin position="146"/>
        <end position="173"/>
    </location>
</feature>